<gene>
    <name evidence="3" type="ORF">ATO9_19895</name>
</gene>
<dbReference type="PANTHER" id="PTHR35335">
    <property type="entry name" value="UPF0716 PROTEIN FXSA"/>
    <property type="match status" value="1"/>
</dbReference>
<dbReference type="GO" id="GO:0016020">
    <property type="term" value="C:membrane"/>
    <property type="evidence" value="ECO:0007669"/>
    <property type="project" value="InterPro"/>
</dbReference>
<keyword evidence="2" id="KW-1133">Transmembrane helix</keyword>
<reference evidence="3 4" key="1">
    <citation type="journal article" date="2015" name="Antonie Van Leeuwenhoek">
        <title>Pseudooceanicola atlanticus gen. nov. sp. nov., isolated from surface seawater of the Atlantic Ocean and reclassification of Oceanicola batsensis, Oceanicola marinus, Oceanicola nitratireducens, Oceanicola nanhaiensis, Oceanicola antarcticus and Oceanicola flagellatus, as Pseudooceanicola batsensis comb. nov., Pseudooceanicola marinus comb. nov., Pseudooceanicola nitratireducens comb. nov., Pseudooceanicola nanhaiensis comb. nov., Pseudooceanicola antarcticus comb. nov., and Pseudooceanicola flagellatus comb. nov.</title>
        <authorList>
            <person name="Lai Q."/>
            <person name="Li G."/>
            <person name="Liu X."/>
            <person name="Du Y."/>
            <person name="Sun F."/>
            <person name="Shao Z."/>
        </authorList>
    </citation>
    <scope>NUCLEOTIDE SEQUENCE [LARGE SCALE GENOMIC DNA]</scope>
    <source>
        <strain evidence="3 4">22II-s11g</strain>
    </source>
</reference>
<dbReference type="EMBL" id="AQQX01000014">
    <property type="protein sequence ID" value="KGM47101.1"/>
    <property type="molecule type" value="Genomic_DNA"/>
</dbReference>
<organism evidence="3 4">
    <name type="scientific">Pseudooceanicola atlanticus</name>
    <dbReference type="NCBI Taxonomy" id="1461694"/>
    <lineage>
        <taxon>Bacteria</taxon>
        <taxon>Pseudomonadati</taxon>
        <taxon>Pseudomonadota</taxon>
        <taxon>Alphaproteobacteria</taxon>
        <taxon>Rhodobacterales</taxon>
        <taxon>Paracoccaceae</taxon>
        <taxon>Pseudooceanicola</taxon>
    </lineage>
</organism>
<dbReference type="Proteomes" id="UP000030004">
    <property type="component" value="Unassembled WGS sequence"/>
</dbReference>
<dbReference type="Pfam" id="PF04186">
    <property type="entry name" value="FxsA"/>
    <property type="match status" value="1"/>
</dbReference>
<sequence length="166" mass="18046">MWLLLAFVAVPMIEIALFIQVGGVIGLGWTLLIVLATALLGTWLVRTQGAMAMNNIRRSFSELSDPTEPLADAAMILVAGALLLTPGFFTDAVGFALLTPPFRRVAFLWLRRNVKVQSFSSTSTRTGAGPQRGAQPHPSDDVIDGTYQEVEPPKKPTHHPSGWTKH</sequence>
<dbReference type="STRING" id="1461694.ATO9_19895"/>
<evidence type="ECO:0000313" key="4">
    <source>
        <dbReference type="Proteomes" id="UP000030004"/>
    </source>
</evidence>
<evidence type="ECO:0000313" key="3">
    <source>
        <dbReference type="EMBL" id="KGM47101.1"/>
    </source>
</evidence>
<feature type="region of interest" description="Disordered" evidence="1">
    <location>
        <begin position="120"/>
        <end position="166"/>
    </location>
</feature>
<evidence type="ECO:0000256" key="1">
    <source>
        <dbReference type="SAM" id="MobiDB-lite"/>
    </source>
</evidence>
<protein>
    <submittedName>
        <fullName evidence="3">Exlusion protein FxsA</fullName>
    </submittedName>
</protein>
<name>A0A0A0E7V2_9RHOB</name>
<dbReference type="InterPro" id="IPR007313">
    <property type="entry name" value="FxsA"/>
</dbReference>
<keyword evidence="4" id="KW-1185">Reference proteome</keyword>
<dbReference type="OrthoDB" id="9792788at2"/>
<feature type="transmembrane region" description="Helical" evidence="2">
    <location>
        <begin position="28"/>
        <end position="49"/>
    </location>
</feature>
<dbReference type="RefSeq" id="WP_043753393.1">
    <property type="nucleotide sequence ID" value="NZ_AQQX01000014.1"/>
</dbReference>
<dbReference type="PANTHER" id="PTHR35335:SF1">
    <property type="entry name" value="UPF0716 PROTEIN FXSA"/>
    <property type="match status" value="1"/>
</dbReference>
<feature type="transmembrane region" description="Helical" evidence="2">
    <location>
        <begin position="70"/>
        <end position="89"/>
    </location>
</feature>
<keyword evidence="2" id="KW-0812">Transmembrane</keyword>
<dbReference type="eggNOG" id="COG3030">
    <property type="taxonomic scope" value="Bacteria"/>
</dbReference>
<evidence type="ECO:0000256" key="2">
    <source>
        <dbReference type="SAM" id="Phobius"/>
    </source>
</evidence>
<accession>A0A0A0E7V2</accession>
<dbReference type="NCBIfam" id="NF008528">
    <property type="entry name" value="PRK11463.1-2"/>
    <property type="match status" value="1"/>
</dbReference>
<comment type="caution">
    <text evidence="3">The sequence shown here is derived from an EMBL/GenBank/DDBJ whole genome shotgun (WGS) entry which is preliminary data.</text>
</comment>
<proteinExistence type="predicted"/>
<keyword evidence="2" id="KW-0472">Membrane</keyword>
<dbReference type="AlphaFoldDB" id="A0A0A0E7V2"/>